<dbReference type="PANTHER" id="PTHR47506:SF1">
    <property type="entry name" value="HTH-TYPE TRANSCRIPTIONAL REGULATOR YJDC"/>
    <property type="match status" value="1"/>
</dbReference>
<keyword evidence="2 4" id="KW-0238">DNA-binding</keyword>
<dbReference type="InterPro" id="IPR001647">
    <property type="entry name" value="HTH_TetR"/>
</dbReference>
<dbReference type="InterPro" id="IPR009057">
    <property type="entry name" value="Homeodomain-like_sf"/>
</dbReference>
<dbReference type="SUPFAM" id="SSF48498">
    <property type="entry name" value="Tetracyclin repressor-like, C-terminal domain"/>
    <property type="match status" value="1"/>
</dbReference>
<organism evidence="6 7">
    <name type="scientific">Izhakiella australiensis</name>
    <dbReference type="NCBI Taxonomy" id="1926881"/>
    <lineage>
        <taxon>Bacteria</taxon>
        <taxon>Pseudomonadati</taxon>
        <taxon>Pseudomonadota</taxon>
        <taxon>Gammaproteobacteria</taxon>
        <taxon>Enterobacterales</taxon>
        <taxon>Erwiniaceae</taxon>
        <taxon>Izhakiella</taxon>
    </lineage>
</organism>
<dbReference type="Proteomes" id="UP000190667">
    <property type="component" value="Unassembled WGS sequence"/>
</dbReference>
<dbReference type="EMBL" id="MRUL01000021">
    <property type="protein sequence ID" value="OON37131.1"/>
    <property type="molecule type" value="Genomic_DNA"/>
</dbReference>
<feature type="DNA-binding region" description="H-T-H motif" evidence="4">
    <location>
        <begin position="34"/>
        <end position="53"/>
    </location>
</feature>
<reference evidence="6 7" key="1">
    <citation type="submission" date="2016-12" db="EMBL/GenBank/DDBJ databases">
        <title>Izhakiella australiana sp. nov. of genus Izhakiella isolated from Australian desert.</title>
        <authorList>
            <person name="Ji M."/>
        </authorList>
    </citation>
    <scope>NUCLEOTIDE SEQUENCE [LARGE SCALE GENOMIC DNA]</scope>
    <source>
        <strain evidence="6 7">D4N98</strain>
    </source>
</reference>
<dbReference type="InterPro" id="IPR036271">
    <property type="entry name" value="Tet_transcr_reg_TetR-rel_C_sf"/>
</dbReference>
<evidence type="ECO:0000256" key="1">
    <source>
        <dbReference type="ARBA" id="ARBA00023015"/>
    </source>
</evidence>
<feature type="domain" description="HTH tetR-type" evidence="5">
    <location>
        <begin position="11"/>
        <end position="71"/>
    </location>
</feature>
<evidence type="ECO:0000256" key="4">
    <source>
        <dbReference type="PROSITE-ProRule" id="PRU00335"/>
    </source>
</evidence>
<proteinExistence type="predicted"/>
<name>A0A1S8YDD2_9GAMM</name>
<evidence type="ECO:0000313" key="7">
    <source>
        <dbReference type="Proteomes" id="UP000190667"/>
    </source>
</evidence>
<protein>
    <submittedName>
        <fullName evidence="6">TetR family transcriptional regulator</fullName>
    </submittedName>
</protein>
<dbReference type="PRINTS" id="PR00455">
    <property type="entry name" value="HTHTETR"/>
</dbReference>
<accession>A0A1S8YDD2</accession>
<dbReference type="AlphaFoldDB" id="A0A1S8YDD2"/>
<dbReference type="PANTHER" id="PTHR47506">
    <property type="entry name" value="TRANSCRIPTIONAL REGULATORY PROTEIN"/>
    <property type="match status" value="1"/>
</dbReference>
<keyword evidence="3" id="KW-0804">Transcription</keyword>
<dbReference type="STRING" id="1926881.BTJ39_20635"/>
<evidence type="ECO:0000259" key="5">
    <source>
        <dbReference type="PROSITE" id="PS50977"/>
    </source>
</evidence>
<dbReference type="OrthoDB" id="116240at2"/>
<dbReference type="Pfam" id="PF00440">
    <property type="entry name" value="TetR_N"/>
    <property type="match status" value="1"/>
</dbReference>
<evidence type="ECO:0000256" key="2">
    <source>
        <dbReference type="ARBA" id="ARBA00023125"/>
    </source>
</evidence>
<gene>
    <name evidence="6" type="ORF">BTJ39_20635</name>
</gene>
<evidence type="ECO:0000256" key="3">
    <source>
        <dbReference type="ARBA" id="ARBA00023163"/>
    </source>
</evidence>
<comment type="caution">
    <text evidence="6">The sequence shown here is derived from an EMBL/GenBank/DDBJ whole genome shotgun (WGS) entry which is preliminary data.</text>
</comment>
<dbReference type="PROSITE" id="PS50977">
    <property type="entry name" value="HTH_TETR_2"/>
    <property type="match status" value="1"/>
</dbReference>
<sequence>MLPDVQFDPAAPARERILFQAGSLFYQQGIRATGIDRIIAEASVTKVTFYRHFPAKQSLVVAFLEQRHQCWSAAFSSLLGQKVAEGLSLDRALPATLASWFSEKDFRGCAFINTAAELSDDNPQCMEVVKAHKRAMRDEIATKLTRQQLWALNAICMLVEGAIVQVQTGWNSKDVIKSLQQALRVLLPA</sequence>
<dbReference type="Gene3D" id="1.10.357.10">
    <property type="entry name" value="Tetracycline Repressor, domain 2"/>
    <property type="match status" value="1"/>
</dbReference>
<evidence type="ECO:0000313" key="6">
    <source>
        <dbReference type="EMBL" id="OON37131.1"/>
    </source>
</evidence>
<dbReference type="GO" id="GO:0003677">
    <property type="term" value="F:DNA binding"/>
    <property type="evidence" value="ECO:0007669"/>
    <property type="project" value="UniProtKB-UniRule"/>
</dbReference>
<keyword evidence="1" id="KW-0805">Transcription regulation</keyword>
<keyword evidence="7" id="KW-1185">Reference proteome</keyword>
<dbReference type="SUPFAM" id="SSF46689">
    <property type="entry name" value="Homeodomain-like"/>
    <property type="match status" value="1"/>
</dbReference>